<evidence type="ECO:0000313" key="7">
    <source>
        <dbReference type="EMBL" id="OGD68999.1"/>
    </source>
</evidence>
<gene>
    <name evidence="5" type="primary">rpmH</name>
    <name evidence="7" type="ORF">A3E89_03075</name>
</gene>
<feature type="region of interest" description="Disordered" evidence="6">
    <location>
        <begin position="21"/>
        <end position="45"/>
    </location>
</feature>
<evidence type="ECO:0000256" key="2">
    <source>
        <dbReference type="ARBA" id="ARBA00022980"/>
    </source>
</evidence>
<accession>A0A1F5ENL3</accession>
<evidence type="ECO:0000313" key="8">
    <source>
        <dbReference type="Proteomes" id="UP000185891"/>
    </source>
</evidence>
<dbReference type="Proteomes" id="UP000185891">
    <property type="component" value="Unassembled WGS sequence"/>
</dbReference>
<keyword evidence="2 5" id="KW-0689">Ribosomal protein</keyword>
<dbReference type="GO" id="GO:0003735">
    <property type="term" value="F:structural constituent of ribosome"/>
    <property type="evidence" value="ECO:0007669"/>
    <property type="project" value="InterPro"/>
</dbReference>
<dbReference type="GO" id="GO:1990904">
    <property type="term" value="C:ribonucleoprotein complex"/>
    <property type="evidence" value="ECO:0007669"/>
    <property type="project" value="UniProtKB-KW"/>
</dbReference>
<comment type="caution">
    <text evidence="7">The sequence shown here is derived from an EMBL/GenBank/DDBJ whole genome shotgun (WGS) entry which is preliminary data.</text>
</comment>
<feature type="compositionally biased region" description="Basic residues" evidence="6">
    <location>
        <begin position="26"/>
        <end position="45"/>
    </location>
</feature>
<evidence type="ECO:0000256" key="4">
    <source>
        <dbReference type="ARBA" id="ARBA00035177"/>
    </source>
</evidence>
<name>A0A1F5ENL3_9BACT</name>
<organism evidence="7 8">
    <name type="scientific">Candidatus Campbellbacteria bacterium RIFCSPHIGHO2_12_FULL_35_10</name>
    <dbReference type="NCBI Taxonomy" id="1797578"/>
    <lineage>
        <taxon>Bacteria</taxon>
        <taxon>Candidatus Campbelliibacteriota</taxon>
    </lineage>
</organism>
<sequence length="45" mass="5129">MSQTYQPKKRKRATTHGFLVRSATKGGKKVLTNRRRKGRAKLSTV</sequence>
<dbReference type="PANTHER" id="PTHR14503">
    <property type="entry name" value="MITOCHONDRIAL RIBOSOMAL PROTEIN 34 FAMILY MEMBER"/>
    <property type="match status" value="1"/>
</dbReference>
<evidence type="ECO:0000256" key="6">
    <source>
        <dbReference type="SAM" id="MobiDB-lite"/>
    </source>
</evidence>
<dbReference type="AlphaFoldDB" id="A0A1F5ENL3"/>
<protein>
    <recommendedName>
        <fullName evidence="4 5">Large ribosomal subunit protein bL34</fullName>
    </recommendedName>
</protein>
<dbReference type="HAMAP" id="MF_00391">
    <property type="entry name" value="Ribosomal_bL34"/>
    <property type="match status" value="1"/>
</dbReference>
<dbReference type="NCBIfam" id="TIGR01030">
    <property type="entry name" value="rpmH_bact"/>
    <property type="match status" value="1"/>
</dbReference>
<dbReference type="GO" id="GO:0006412">
    <property type="term" value="P:translation"/>
    <property type="evidence" value="ECO:0007669"/>
    <property type="project" value="UniProtKB-UniRule"/>
</dbReference>
<comment type="similarity">
    <text evidence="1 5">Belongs to the bacterial ribosomal protein bL34 family.</text>
</comment>
<dbReference type="EMBL" id="MFAA01000018">
    <property type="protein sequence ID" value="OGD68999.1"/>
    <property type="molecule type" value="Genomic_DNA"/>
</dbReference>
<keyword evidence="3 5" id="KW-0687">Ribonucleoprotein</keyword>
<reference evidence="7 8" key="1">
    <citation type="journal article" date="2016" name="Nat. Commun.">
        <title>Thousands of microbial genomes shed light on interconnected biogeochemical processes in an aquifer system.</title>
        <authorList>
            <person name="Anantharaman K."/>
            <person name="Brown C.T."/>
            <person name="Hug L.A."/>
            <person name="Sharon I."/>
            <person name="Castelle C.J."/>
            <person name="Probst A.J."/>
            <person name="Thomas B.C."/>
            <person name="Singh A."/>
            <person name="Wilkins M.J."/>
            <person name="Karaoz U."/>
            <person name="Brodie E.L."/>
            <person name="Williams K.H."/>
            <person name="Hubbard S.S."/>
            <person name="Banfield J.F."/>
        </authorList>
    </citation>
    <scope>NUCLEOTIDE SEQUENCE [LARGE SCALE GENOMIC DNA]</scope>
</reference>
<evidence type="ECO:0000256" key="5">
    <source>
        <dbReference type="HAMAP-Rule" id="MF_00391"/>
    </source>
</evidence>
<dbReference type="InterPro" id="IPR000271">
    <property type="entry name" value="Ribosomal_bL34"/>
</dbReference>
<dbReference type="Gene3D" id="1.10.287.3980">
    <property type="match status" value="1"/>
</dbReference>
<evidence type="ECO:0000256" key="3">
    <source>
        <dbReference type="ARBA" id="ARBA00023274"/>
    </source>
</evidence>
<dbReference type="Pfam" id="PF00468">
    <property type="entry name" value="Ribosomal_L34"/>
    <property type="match status" value="1"/>
</dbReference>
<dbReference type="GO" id="GO:0005840">
    <property type="term" value="C:ribosome"/>
    <property type="evidence" value="ECO:0007669"/>
    <property type="project" value="UniProtKB-KW"/>
</dbReference>
<evidence type="ECO:0000256" key="1">
    <source>
        <dbReference type="ARBA" id="ARBA00010111"/>
    </source>
</evidence>
<dbReference type="FunFam" id="1.10.287.3980:FF:000001">
    <property type="entry name" value="Mitochondrial ribosomal protein L34"/>
    <property type="match status" value="1"/>
</dbReference>
<dbReference type="PANTHER" id="PTHR14503:SF4">
    <property type="entry name" value="LARGE RIBOSOMAL SUBUNIT PROTEIN BL34M"/>
    <property type="match status" value="1"/>
</dbReference>
<proteinExistence type="inferred from homology"/>